<evidence type="ECO:0000256" key="3">
    <source>
        <dbReference type="ARBA" id="ARBA00022989"/>
    </source>
</evidence>
<evidence type="ECO:0000256" key="2">
    <source>
        <dbReference type="ARBA" id="ARBA00022692"/>
    </source>
</evidence>
<evidence type="ECO:0000256" key="4">
    <source>
        <dbReference type="ARBA" id="ARBA00023136"/>
    </source>
</evidence>
<organism evidence="6 7">
    <name type="scientific">Rohdeia mirabilis</name>
    <dbReference type="NCBI Taxonomy" id="2528008"/>
    <lineage>
        <taxon>Bacteria</taxon>
        <taxon>Pseudomonadati</taxon>
        <taxon>Planctomycetota</taxon>
        <taxon>Planctomycetia</taxon>
        <taxon>Planctomycetia incertae sedis</taxon>
        <taxon>Rohdeia</taxon>
    </lineage>
</organism>
<name>A0A518D3H5_9BACT</name>
<keyword evidence="5" id="KW-1003">Cell membrane</keyword>
<feature type="transmembrane region" description="Helical" evidence="5">
    <location>
        <begin position="26"/>
        <end position="43"/>
    </location>
</feature>
<keyword evidence="4 5" id="KW-0472">Membrane</keyword>
<dbReference type="GO" id="GO:0005886">
    <property type="term" value="C:plasma membrane"/>
    <property type="evidence" value="ECO:0007669"/>
    <property type="project" value="UniProtKB-SubCell"/>
</dbReference>
<dbReference type="EMBL" id="CP036290">
    <property type="protein sequence ID" value="QDU86032.1"/>
    <property type="molecule type" value="Genomic_DNA"/>
</dbReference>
<keyword evidence="2 5" id="KW-0812">Transmembrane</keyword>
<keyword evidence="7" id="KW-1185">Reference proteome</keyword>
<feature type="transmembrane region" description="Helical" evidence="5">
    <location>
        <begin position="99"/>
        <end position="118"/>
    </location>
</feature>
<feature type="transmembrane region" description="Helical" evidence="5">
    <location>
        <begin position="192"/>
        <end position="223"/>
    </location>
</feature>
<feature type="transmembrane region" description="Helical" evidence="5">
    <location>
        <begin position="270"/>
        <end position="290"/>
    </location>
</feature>
<evidence type="ECO:0000313" key="6">
    <source>
        <dbReference type="EMBL" id="QDU86032.1"/>
    </source>
</evidence>
<keyword evidence="3 5" id="KW-1133">Transmembrane helix</keyword>
<dbReference type="Proteomes" id="UP000319342">
    <property type="component" value="Chromosome"/>
</dbReference>
<proteinExistence type="inferred from homology"/>
<gene>
    <name evidence="6" type="ORF">Pla163_31810</name>
</gene>
<comment type="subcellular location">
    <subcellularLocation>
        <location evidence="5">Cell membrane</location>
        <topology evidence="5">Multi-pass membrane protein</topology>
    </subcellularLocation>
    <subcellularLocation>
        <location evidence="1">Membrane</location>
        <topology evidence="1">Multi-pass membrane protein</topology>
    </subcellularLocation>
</comment>
<evidence type="ECO:0000256" key="1">
    <source>
        <dbReference type="ARBA" id="ARBA00004141"/>
    </source>
</evidence>
<sequence>MNPPSRTASASTLAAPAEGRSTARRVTFIVAALVWAVWLIGMASGDRWHLFASGWYMSATMMLGSFIAGATSEGGGAVAFPVMTLFFEVPPPVARDFSLMIQTVGMVAAAITIFAVRIPVERRALVWATLGGAVGVVIGLEYVAPMMAKDPRLAKMTFLSVWLAFAFALFWINRYHEREVRHTIDHFGSRHIVLLIGAGVVGGVITGITGSGLDILTFALLVLRFRITESVATPTSVVLMGVNAAVAFAWKGGLKPLLDPSASGMATQAWNYWWVCVPIVVVGAPAGARFIRNRSRLFVASILYVSIAIQFVAGLFIIEQTPFLLAYSAGIFLVGLFLFHRMAAGGVKRLAWLSDVEAGRVEPK</sequence>
<feature type="transmembrane region" description="Helical" evidence="5">
    <location>
        <begin position="63"/>
        <end position="87"/>
    </location>
</feature>
<feature type="transmembrane region" description="Helical" evidence="5">
    <location>
        <begin position="156"/>
        <end position="172"/>
    </location>
</feature>
<feature type="transmembrane region" description="Helical" evidence="5">
    <location>
        <begin position="324"/>
        <end position="344"/>
    </location>
</feature>
<protein>
    <recommendedName>
        <fullName evidence="5">Probable membrane transporter protein</fullName>
    </recommendedName>
</protein>
<feature type="transmembrane region" description="Helical" evidence="5">
    <location>
        <begin position="124"/>
        <end position="144"/>
    </location>
</feature>
<evidence type="ECO:0000313" key="7">
    <source>
        <dbReference type="Proteomes" id="UP000319342"/>
    </source>
</evidence>
<feature type="transmembrane region" description="Helical" evidence="5">
    <location>
        <begin position="297"/>
        <end position="318"/>
    </location>
</feature>
<dbReference type="Pfam" id="PF01925">
    <property type="entry name" value="TauE"/>
    <property type="match status" value="1"/>
</dbReference>
<evidence type="ECO:0000256" key="5">
    <source>
        <dbReference type="RuleBase" id="RU363041"/>
    </source>
</evidence>
<dbReference type="PANTHER" id="PTHR31154:SF4">
    <property type="entry name" value="MEMBRANE TRANSPORTER PROTEIN"/>
    <property type="match status" value="1"/>
</dbReference>
<reference evidence="6 7" key="1">
    <citation type="submission" date="2019-02" db="EMBL/GenBank/DDBJ databases">
        <title>Deep-cultivation of Planctomycetes and their phenomic and genomic characterization uncovers novel biology.</title>
        <authorList>
            <person name="Wiegand S."/>
            <person name="Jogler M."/>
            <person name="Boedeker C."/>
            <person name="Pinto D."/>
            <person name="Vollmers J."/>
            <person name="Rivas-Marin E."/>
            <person name="Kohn T."/>
            <person name="Peeters S.H."/>
            <person name="Heuer A."/>
            <person name="Rast P."/>
            <person name="Oberbeckmann S."/>
            <person name="Bunk B."/>
            <person name="Jeske O."/>
            <person name="Meyerdierks A."/>
            <person name="Storesund J.E."/>
            <person name="Kallscheuer N."/>
            <person name="Luecker S."/>
            <person name="Lage O.M."/>
            <person name="Pohl T."/>
            <person name="Merkel B.J."/>
            <person name="Hornburger P."/>
            <person name="Mueller R.-W."/>
            <person name="Bruemmer F."/>
            <person name="Labrenz M."/>
            <person name="Spormann A.M."/>
            <person name="Op den Camp H."/>
            <person name="Overmann J."/>
            <person name="Amann R."/>
            <person name="Jetten M.S.M."/>
            <person name="Mascher T."/>
            <person name="Medema M.H."/>
            <person name="Devos D.P."/>
            <person name="Kaster A.-K."/>
            <person name="Ovreas L."/>
            <person name="Rohde M."/>
            <person name="Galperin M.Y."/>
            <person name="Jogler C."/>
        </authorList>
    </citation>
    <scope>NUCLEOTIDE SEQUENCE [LARGE SCALE GENOMIC DNA]</scope>
    <source>
        <strain evidence="6 7">Pla163</strain>
    </source>
</reference>
<dbReference type="PANTHER" id="PTHR31154">
    <property type="entry name" value="MEMBRANE TRANSPORTER PROTEIN"/>
    <property type="match status" value="1"/>
</dbReference>
<accession>A0A518D3H5</accession>
<dbReference type="AlphaFoldDB" id="A0A518D3H5"/>
<dbReference type="InterPro" id="IPR002781">
    <property type="entry name" value="TM_pro_TauE-like"/>
</dbReference>
<comment type="similarity">
    <text evidence="5">Belongs to the 4-toluene sulfonate uptake permease (TSUP) (TC 2.A.102) family.</text>
</comment>